<evidence type="ECO:0000256" key="2">
    <source>
        <dbReference type="ARBA" id="ARBA00022737"/>
    </source>
</evidence>
<reference evidence="4" key="1">
    <citation type="submission" date="2021-05" db="EMBL/GenBank/DDBJ databases">
        <title>The genome of the haptophyte Pavlova lutheri (Diacronema luteri, Pavlovales) - a model for lipid biosynthesis in eukaryotic algae.</title>
        <authorList>
            <person name="Hulatt C.J."/>
            <person name="Posewitz M.C."/>
        </authorList>
    </citation>
    <scope>NUCLEOTIDE SEQUENCE</scope>
    <source>
        <strain evidence="4">NIVA-4/92</strain>
    </source>
</reference>
<dbReference type="SMART" id="SM00320">
    <property type="entry name" value="WD40"/>
    <property type="match status" value="6"/>
</dbReference>
<protein>
    <submittedName>
        <fullName evidence="4">Uncharacterized protein</fullName>
    </submittedName>
</protein>
<dbReference type="GO" id="GO:0032040">
    <property type="term" value="C:small-subunit processome"/>
    <property type="evidence" value="ECO:0007669"/>
    <property type="project" value="TreeGrafter"/>
</dbReference>
<evidence type="ECO:0000313" key="4">
    <source>
        <dbReference type="EMBL" id="KAG8467384.1"/>
    </source>
</evidence>
<dbReference type="PROSITE" id="PS00678">
    <property type="entry name" value="WD_REPEATS_1"/>
    <property type="match status" value="1"/>
</dbReference>
<dbReference type="GO" id="GO:0000462">
    <property type="term" value="P:maturation of SSU-rRNA from tricistronic rRNA transcript (SSU-rRNA, 5.8S rRNA, LSU-rRNA)"/>
    <property type="evidence" value="ECO:0007669"/>
    <property type="project" value="TreeGrafter"/>
</dbReference>
<dbReference type="OrthoDB" id="3142434at2759"/>
<dbReference type="PANTHER" id="PTHR19858:SF0">
    <property type="entry name" value="PERIODIC TRYPTOPHAN PROTEIN 2 HOMOLOG"/>
    <property type="match status" value="1"/>
</dbReference>
<dbReference type="PANTHER" id="PTHR19858">
    <property type="entry name" value="WD40 REPEAT PROTEIN"/>
    <property type="match status" value="1"/>
</dbReference>
<dbReference type="PROSITE" id="PS50082">
    <property type="entry name" value="WD_REPEATS_2"/>
    <property type="match status" value="3"/>
</dbReference>
<organism evidence="4 5">
    <name type="scientific">Diacronema lutheri</name>
    <name type="common">Unicellular marine alga</name>
    <name type="synonym">Monochrysis lutheri</name>
    <dbReference type="NCBI Taxonomy" id="2081491"/>
    <lineage>
        <taxon>Eukaryota</taxon>
        <taxon>Haptista</taxon>
        <taxon>Haptophyta</taxon>
        <taxon>Pavlovophyceae</taxon>
        <taxon>Pavlovales</taxon>
        <taxon>Pavlovaceae</taxon>
        <taxon>Diacronema</taxon>
    </lineage>
</organism>
<dbReference type="AlphaFoldDB" id="A0A8J5XP47"/>
<dbReference type="InterPro" id="IPR027145">
    <property type="entry name" value="PWP2"/>
</dbReference>
<feature type="repeat" description="WD" evidence="3">
    <location>
        <begin position="123"/>
        <end position="148"/>
    </location>
</feature>
<name>A0A8J5XP47_DIALT</name>
<keyword evidence="1 3" id="KW-0853">WD repeat</keyword>
<sequence length="451" mass="47854">MEATGVRRRRQASQAMRHSYAFSNLCGNVYRQGNVVFTRDGGTLFSPVGNRVSAFDLTSSRLHTYPFEARASIARLALSPDGGLLLTVDEGGYALLVHVPKRTVRATPAIERTFTPFNLHRTHSGHMDDITAVSWSADSAYFVTGSKDLFTVHRRTGYVPPTLGGHRSALVGAWFDRSRQLLYTVTRDGAMLVWARYEQEAAAVAAVARGKRKLAADELLATAGATDELAGAESALTMERRASRALAAGAPSGADVAVGSELVAIGFSSGAFTLCEMPGFVQVHSLSISDEHVTTSAINGSGEWLAFGCAAHGQLIVWEWASETYVLKQQGHFASEVNALAFSAAGAVIAAGGNDARVKLWDASSGFCVVTFTEHAAPVTGLAFVPHGRAFVCSSLDGTARAFDLVRYRNFQTFATPTPAQLTCVAVDTSGEVVVVTVGNLDTLSRAAGDA</sequence>
<keyword evidence="5" id="KW-1185">Reference proteome</keyword>
<feature type="repeat" description="WD" evidence="3">
    <location>
        <begin position="372"/>
        <end position="413"/>
    </location>
</feature>
<keyword evidence="2" id="KW-0677">Repeat</keyword>
<comment type="caution">
    <text evidence="4">The sequence shown here is derived from an EMBL/GenBank/DDBJ whole genome shotgun (WGS) entry which is preliminary data.</text>
</comment>
<dbReference type="Proteomes" id="UP000751190">
    <property type="component" value="Unassembled WGS sequence"/>
</dbReference>
<dbReference type="GO" id="GO:0034388">
    <property type="term" value="C:Pwp2p-containing subcomplex of 90S preribosome"/>
    <property type="evidence" value="ECO:0007669"/>
    <property type="project" value="TreeGrafter"/>
</dbReference>
<dbReference type="InterPro" id="IPR001680">
    <property type="entry name" value="WD40_rpt"/>
</dbReference>
<evidence type="ECO:0000256" key="3">
    <source>
        <dbReference type="PROSITE-ProRule" id="PRU00221"/>
    </source>
</evidence>
<dbReference type="InterPro" id="IPR036322">
    <property type="entry name" value="WD40_repeat_dom_sf"/>
</dbReference>
<dbReference type="SUPFAM" id="SSF50978">
    <property type="entry name" value="WD40 repeat-like"/>
    <property type="match status" value="2"/>
</dbReference>
<dbReference type="Pfam" id="PF00400">
    <property type="entry name" value="WD40"/>
    <property type="match status" value="3"/>
</dbReference>
<dbReference type="OMA" id="WQSESHI"/>
<dbReference type="InterPro" id="IPR019775">
    <property type="entry name" value="WD40_repeat_CS"/>
</dbReference>
<dbReference type="InterPro" id="IPR015943">
    <property type="entry name" value="WD40/YVTN_repeat-like_dom_sf"/>
</dbReference>
<accession>A0A8J5XP47</accession>
<proteinExistence type="predicted"/>
<dbReference type="PROSITE" id="PS50294">
    <property type="entry name" value="WD_REPEATS_REGION"/>
    <property type="match status" value="1"/>
</dbReference>
<evidence type="ECO:0000313" key="5">
    <source>
        <dbReference type="Proteomes" id="UP000751190"/>
    </source>
</evidence>
<dbReference type="GO" id="GO:0000028">
    <property type="term" value="P:ribosomal small subunit assembly"/>
    <property type="evidence" value="ECO:0007669"/>
    <property type="project" value="TreeGrafter"/>
</dbReference>
<evidence type="ECO:0000256" key="1">
    <source>
        <dbReference type="ARBA" id="ARBA00022574"/>
    </source>
</evidence>
<feature type="repeat" description="WD" evidence="3">
    <location>
        <begin position="337"/>
        <end position="371"/>
    </location>
</feature>
<gene>
    <name evidence="4" type="ORF">KFE25_000700</name>
</gene>
<dbReference type="Gene3D" id="2.130.10.10">
    <property type="entry name" value="YVTN repeat-like/Quinoprotein amine dehydrogenase"/>
    <property type="match status" value="2"/>
</dbReference>
<dbReference type="EMBL" id="JAGTXO010000006">
    <property type="protein sequence ID" value="KAG8467384.1"/>
    <property type="molecule type" value="Genomic_DNA"/>
</dbReference>